<name>A0A0L0IT25_9HYPH</name>
<dbReference type="Proteomes" id="UP000064921">
    <property type="component" value="Plasmid p.p-1"/>
</dbReference>
<sequence>MTEKITGVEVKWRMIVGIAMHHPISLAVGSLVNCTVDRLNRNACRRWGAIGTRIMVAANIY</sequence>
<dbReference type="EMBL" id="CP013069">
    <property type="protein sequence ID" value="ALV30492.1"/>
    <property type="molecule type" value="Genomic_DNA"/>
</dbReference>
<evidence type="ECO:0000313" key="1">
    <source>
        <dbReference type="EMBL" id="ALV30492.1"/>
    </source>
</evidence>
<dbReference type="AlphaFoldDB" id="A0A0L0IT25"/>
<dbReference type="KEGG" id="pphr:APZ00_25000"/>
<keyword evidence="1" id="KW-0614">Plasmid</keyword>
<organism evidence="1 2">
    <name type="scientific">Pannonibacter phragmitetus</name>
    <dbReference type="NCBI Taxonomy" id="121719"/>
    <lineage>
        <taxon>Bacteria</taxon>
        <taxon>Pseudomonadati</taxon>
        <taxon>Pseudomonadota</taxon>
        <taxon>Alphaproteobacteria</taxon>
        <taxon>Hyphomicrobiales</taxon>
        <taxon>Stappiaceae</taxon>
        <taxon>Pannonibacter</taxon>
    </lineage>
</organism>
<keyword evidence="2" id="KW-1185">Reference proteome</keyword>
<geneLocation type="plasmid" evidence="1 2">
    <name>p.p-1</name>
</geneLocation>
<accession>A0A0L0IT25</accession>
<reference evidence="1 2" key="1">
    <citation type="submission" date="2015-10" db="EMBL/GenBank/DDBJ databases">
        <title>The world's first case of liver abscess caused by Pannonibacter phragmitetus.</title>
        <authorList>
            <person name="Ming D."/>
            <person name="Wang M."/>
            <person name="Zhou Y."/>
            <person name="Jiang T."/>
            <person name="Hu S."/>
        </authorList>
    </citation>
    <scope>NUCLEOTIDE SEQUENCE [LARGE SCALE GENOMIC DNA]</scope>
    <source>
        <strain evidence="1 2">31801</strain>
        <plasmid evidence="2">Plasmid p.p-1</plasmid>
    </source>
</reference>
<protein>
    <submittedName>
        <fullName evidence="1">Uncharacterized protein</fullName>
    </submittedName>
</protein>
<gene>
    <name evidence="1" type="ORF">APZ00_25000</name>
</gene>
<proteinExistence type="predicted"/>
<evidence type="ECO:0000313" key="2">
    <source>
        <dbReference type="Proteomes" id="UP000064921"/>
    </source>
</evidence>